<proteinExistence type="predicted"/>
<dbReference type="OrthoDB" id="4320824at2"/>
<accession>A0A4U0N985</accession>
<gene>
    <name evidence="1" type="ORF">FCH28_24170</name>
</gene>
<name>A0A4U0N985_9ACTN</name>
<organism evidence="1 2">
    <name type="scientific">Streptomyces piniterrae</name>
    <dbReference type="NCBI Taxonomy" id="2571125"/>
    <lineage>
        <taxon>Bacteria</taxon>
        <taxon>Bacillati</taxon>
        <taxon>Actinomycetota</taxon>
        <taxon>Actinomycetes</taxon>
        <taxon>Kitasatosporales</taxon>
        <taxon>Streptomycetaceae</taxon>
        <taxon>Streptomyces</taxon>
    </lineage>
</organism>
<evidence type="ECO:0000313" key="1">
    <source>
        <dbReference type="EMBL" id="TJZ50370.1"/>
    </source>
</evidence>
<sequence length="155" mass="17513">MHHHGYLWAGSKQRFDEEALRRPPPPDPPPADGRLELIRRYKEVKAEFPVVDLPPLETAYWLIKPRELICGTWDEPKEAAAWLGQRLAEYAPRFASESDRDSTRLKTLANAAAARLDWGGDVSHGFPLERPTFLSLALVCCSPNRAMPELGCPLR</sequence>
<dbReference type="Proteomes" id="UP000308697">
    <property type="component" value="Unassembled WGS sequence"/>
</dbReference>
<evidence type="ECO:0000313" key="2">
    <source>
        <dbReference type="Proteomes" id="UP000308697"/>
    </source>
</evidence>
<dbReference type="AlphaFoldDB" id="A0A4U0N985"/>
<reference evidence="1 2" key="1">
    <citation type="submission" date="2019-04" db="EMBL/GenBank/DDBJ databases">
        <title>Streptomyces piniterrae sp. nov., a heliquinomycin-producing actinomycete isolated from rhizosphere soil of Pinus yunnanensis.</title>
        <authorList>
            <person name="Zhuang X."/>
            <person name="Zhao J."/>
        </authorList>
    </citation>
    <scope>NUCLEOTIDE SEQUENCE [LARGE SCALE GENOMIC DNA]</scope>
    <source>
        <strain evidence="2">jys28</strain>
    </source>
</reference>
<dbReference type="RefSeq" id="WP_136742191.1">
    <property type="nucleotide sequence ID" value="NZ_SUMB01000008.1"/>
</dbReference>
<keyword evidence="2" id="KW-1185">Reference proteome</keyword>
<protein>
    <submittedName>
        <fullName evidence="1">Uncharacterized protein</fullName>
    </submittedName>
</protein>
<comment type="caution">
    <text evidence="1">The sequence shown here is derived from an EMBL/GenBank/DDBJ whole genome shotgun (WGS) entry which is preliminary data.</text>
</comment>
<dbReference type="EMBL" id="SUMB01000008">
    <property type="protein sequence ID" value="TJZ50370.1"/>
    <property type="molecule type" value="Genomic_DNA"/>
</dbReference>